<keyword evidence="3 7" id="KW-0813">Transport</keyword>
<evidence type="ECO:0000256" key="4">
    <source>
        <dbReference type="ARBA" id="ARBA00022692"/>
    </source>
</evidence>
<comment type="similarity">
    <text evidence="2 7">Belongs to the major facilitator superfamily. Sugar transporter (TC 2.A.1.1) family.</text>
</comment>
<dbReference type="GO" id="GO:0008643">
    <property type="term" value="P:carbohydrate transport"/>
    <property type="evidence" value="ECO:0000318"/>
    <property type="project" value="GO_Central"/>
</dbReference>
<dbReference type="OMA" id="LPCAGIV"/>
<dbReference type="EMBL" id="CM002238">
    <property type="protein sequence ID" value="EAA33886.1"/>
    <property type="molecule type" value="Genomic_DNA"/>
</dbReference>
<dbReference type="GeneID" id="3879261"/>
<accession>Q7SBU8</accession>
<dbReference type="InterPro" id="IPR036259">
    <property type="entry name" value="MFS_trans_sf"/>
</dbReference>
<dbReference type="VEuPathDB" id="FungiDB:NCU07861"/>
<feature type="transmembrane region" description="Helical" evidence="9">
    <location>
        <begin position="468"/>
        <end position="486"/>
    </location>
</feature>
<dbReference type="PANTHER" id="PTHR48022">
    <property type="entry name" value="PLASTIDIC GLUCOSE TRANSPORTER 4"/>
    <property type="match status" value="1"/>
</dbReference>
<feature type="transmembrane region" description="Helical" evidence="9">
    <location>
        <begin position="430"/>
        <end position="456"/>
    </location>
</feature>
<evidence type="ECO:0000256" key="2">
    <source>
        <dbReference type="ARBA" id="ARBA00010992"/>
    </source>
</evidence>
<feature type="transmembrane region" description="Helical" evidence="9">
    <location>
        <begin position="217"/>
        <end position="237"/>
    </location>
</feature>
<evidence type="ECO:0000256" key="5">
    <source>
        <dbReference type="ARBA" id="ARBA00022989"/>
    </source>
</evidence>
<reference evidence="11 12" key="1">
    <citation type="journal article" date="2003" name="Nature">
        <title>The genome sequence of the filamentous fungus Neurospora crassa.</title>
        <authorList>
            <person name="Galagan J.E."/>
            <person name="Calvo S.E."/>
            <person name="Borkovich K.A."/>
            <person name="Selker E.U."/>
            <person name="Read N.D."/>
            <person name="Jaffe D."/>
            <person name="FitzHugh W."/>
            <person name="Ma L.J."/>
            <person name="Smirnov S."/>
            <person name="Purcell S."/>
            <person name="Rehman B."/>
            <person name="Elkins T."/>
            <person name="Engels R."/>
            <person name="Wang S."/>
            <person name="Nielsen C.B."/>
            <person name="Butler J."/>
            <person name="Endrizzi M."/>
            <person name="Qui D."/>
            <person name="Ianakiev P."/>
            <person name="Bell-Pedersen D."/>
            <person name="Nelson M.A."/>
            <person name="Werner-Washburne M."/>
            <person name="Selitrennikoff C.P."/>
            <person name="Kinsey J.A."/>
            <person name="Braun E.L."/>
            <person name="Zelter A."/>
            <person name="Schulte U."/>
            <person name="Kothe G.O."/>
            <person name="Jedd G."/>
            <person name="Mewes W."/>
            <person name="Staben C."/>
            <person name="Marcotte E."/>
            <person name="Greenberg D."/>
            <person name="Roy A."/>
            <person name="Foley K."/>
            <person name="Naylor J."/>
            <person name="Stange-Thomann N."/>
            <person name="Barrett R."/>
            <person name="Gnerre S."/>
            <person name="Kamal M."/>
            <person name="Kamvysselis M."/>
            <person name="Mauceli E."/>
            <person name="Bielke C."/>
            <person name="Rudd S."/>
            <person name="Frishman D."/>
            <person name="Krystofova S."/>
            <person name="Rasmussen C."/>
            <person name="Metzenberg R.L."/>
            <person name="Perkins D.D."/>
            <person name="Kroken S."/>
            <person name="Cogoni C."/>
            <person name="Macino G."/>
            <person name="Catcheside D."/>
            <person name="Li W."/>
            <person name="Pratt R.J."/>
            <person name="Osmani S.A."/>
            <person name="DeSouza C.P."/>
            <person name="Glass L."/>
            <person name="Orbach M.J."/>
            <person name="Berglund J.A."/>
            <person name="Voelker R."/>
            <person name="Yarden O."/>
            <person name="Plamann M."/>
            <person name="Seiler S."/>
            <person name="Dunlap J."/>
            <person name="Radford A."/>
            <person name="Aramayo R."/>
            <person name="Natvig D.O."/>
            <person name="Alex L.A."/>
            <person name="Mannhaupt G."/>
            <person name="Ebbole D.J."/>
            <person name="Freitag M."/>
            <person name="Paulsen I."/>
            <person name="Sachs M.S."/>
            <person name="Lander E.S."/>
            <person name="Nusbaum C."/>
            <person name="Birren B."/>
        </authorList>
    </citation>
    <scope>NUCLEOTIDE SEQUENCE [LARGE SCALE GENOMIC DNA]</scope>
    <source>
        <strain evidence="12">ATCC 24698 / 74-OR23-1A / CBS 708.71 / DSM 1257 / FGSC 987</strain>
    </source>
</reference>
<keyword evidence="4 9" id="KW-0812">Transmembrane</keyword>
<evidence type="ECO:0000256" key="7">
    <source>
        <dbReference type="RuleBase" id="RU003346"/>
    </source>
</evidence>
<dbReference type="RefSeq" id="XP_963122.1">
    <property type="nucleotide sequence ID" value="XM_958029.2"/>
</dbReference>
<dbReference type="GO" id="GO:0016020">
    <property type="term" value="C:membrane"/>
    <property type="evidence" value="ECO:0000318"/>
    <property type="project" value="GO_Central"/>
</dbReference>
<organism evidence="11 12">
    <name type="scientific">Neurospora crassa (strain ATCC 24698 / 74-OR23-1A / CBS 708.71 / DSM 1257 / FGSC 987)</name>
    <dbReference type="NCBI Taxonomy" id="367110"/>
    <lineage>
        <taxon>Eukaryota</taxon>
        <taxon>Fungi</taxon>
        <taxon>Dikarya</taxon>
        <taxon>Ascomycota</taxon>
        <taxon>Pezizomycotina</taxon>
        <taxon>Sordariomycetes</taxon>
        <taxon>Sordariomycetidae</taxon>
        <taxon>Sordariales</taxon>
        <taxon>Sordariaceae</taxon>
        <taxon>Neurospora</taxon>
    </lineage>
</organism>
<dbReference type="PaxDb" id="5141-EFNCRP00000007521"/>
<evidence type="ECO:0000313" key="11">
    <source>
        <dbReference type="EMBL" id="EAA33886.1"/>
    </source>
</evidence>
<feature type="transmembrane region" description="Helical" evidence="9">
    <location>
        <begin position="73"/>
        <end position="100"/>
    </location>
</feature>
<evidence type="ECO:0000256" key="9">
    <source>
        <dbReference type="SAM" id="Phobius"/>
    </source>
</evidence>
<name>Q7SBU8_NEUCR</name>
<dbReference type="GO" id="GO:0005351">
    <property type="term" value="F:carbohydrate:proton symporter activity"/>
    <property type="evidence" value="ECO:0000318"/>
    <property type="project" value="GO_Central"/>
</dbReference>
<dbReference type="PROSITE" id="PS50850">
    <property type="entry name" value="MFS"/>
    <property type="match status" value="1"/>
</dbReference>
<protein>
    <recommendedName>
        <fullName evidence="10">Major facilitator superfamily (MFS) profile domain-containing protein</fullName>
    </recommendedName>
</protein>
<dbReference type="PANTHER" id="PTHR48022:SF5">
    <property type="entry name" value="ALPHA-GLUCOSIDES PERMEASE MPH2-RELATED"/>
    <property type="match status" value="1"/>
</dbReference>
<dbReference type="FunFam" id="1.20.1250.20:FF:000078">
    <property type="entry name" value="MFS maltose transporter, putative"/>
    <property type="match status" value="1"/>
</dbReference>
<proteinExistence type="inferred from homology"/>
<keyword evidence="6 9" id="KW-0472">Membrane</keyword>
<comment type="subcellular location">
    <subcellularLocation>
        <location evidence="1">Membrane</location>
        <topology evidence="1">Multi-pass membrane protein</topology>
    </subcellularLocation>
</comment>
<keyword evidence="5 9" id="KW-1133">Transmembrane helix</keyword>
<sequence>MSNNDNLAPRGPHTSDDEEKTASTPPLSTAAHENATPHRTQFFGASEYDQDLALLAEKREQEMSFKRAFMGDLCLIMYSLGYSGTIIMEGYGMALLTYFFSVESFNAKFGVFDTTTGKYELAYKWKALLPLLAQVGAIFGVVLTSFFVKWFGYKHTVLFMLILCAAFGFVPFFANNVVILAIGCLAQGIPWGLFQVASPAYSSEIASLRMRPILTTWNNLCWIIGQLLASAVAYGFHSLQNEWAYRVPFALNWVFIAFLFVAIFVAPESPYWYLQKNRVEDAHKAIKKLVRKGSEERTQEKLALMQHAICHEMKHVADNQTRWQRISAMFRGTDRRRTEITCNTWMIQALCGSSLIGWAPKLFESVGMASDKALAMNIALPCAGIVGTIASWWLMQKMGRRRIFFWGLISMAIVLTVCGSASLATTPESVSAAGAILVVYTAIYDLTIGPICYSIVSDIPSVRLRTETIALARGLYLAANLFNLFLTPKMLGMDSKSWNWGAKTGFLYAGICGLGALYTFYRIPETKDISVRGLSILFNEKVKASKFSATKAAELEKSQGAAASMTSISDNTVSVLDQTVEPKIASPARAASVKNNN</sequence>
<dbReference type="SUPFAM" id="SSF103473">
    <property type="entry name" value="MFS general substrate transporter"/>
    <property type="match status" value="1"/>
</dbReference>
<keyword evidence="12" id="KW-1185">Reference proteome</keyword>
<feature type="domain" description="Major facilitator superfamily (MFS) profile" evidence="10">
    <location>
        <begin position="78"/>
        <end position="527"/>
    </location>
</feature>
<feature type="transmembrane region" description="Helical" evidence="9">
    <location>
        <begin position="127"/>
        <end position="148"/>
    </location>
</feature>
<dbReference type="SMR" id="Q7SBU8"/>
<feature type="region of interest" description="Disordered" evidence="8">
    <location>
        <begin position="1"/>
        <end position="33"/>
    </location>
</feature>
<evidence type="ECO:0000256" key="1">
    <source>
        <dbReference type="ARBA" id="ARBA00004141"/>
    </source>
</evidence>
<dbReference type="KEGG" id="ncr:NCU07861"/>
<feature type="transmembrane region" description="Helical" evidence="9">
    <location>
        <begin position="403"/>
        <end position="424"/>
    </location>
</feature>
<gene>
    <name evidence="11" type="ORF">NCU07861</name>
</gene>
<evidence type="ECO:0000313" key="12">
    <source>
        <dbReference type="Proteomes" id="UP000001805"/>
    </source>
</evidence>
<feature type="transmembrane region" description="Helical" evidence="9">
    <location>
        <begin position="506"/>
        <end position="523"/>
    </location>
</feature>
<evidence type="ECO:0000256" key="3">
    <source>
        <dbReference type="ARBA" id="ARBA00022448"/>
    </source>
</evidence>
<dbReference type="InterPro" id="IPR003663">
    <property type="entry name" value="Sugar/inositol_transpt"/>
</dbReference>
<dbReference type="InterPro" id="IPR005828">
    <property type="entry name" value="MFS_sugar_transport-like"/>
</dbReference>
<dbReference type="Proteomes" id="UP000001805">
    <property type="component" value="Chromosome 3, Linkage Group III"/>
</dbReference>
<feature type="transmembrane region" description="Helical" evidence="9">
    <location>
        <begin position="243"/>
        <end position="266"/>
    </location>
</feature>
<evidence type="ECO:0000256" key="8">
    <source>
        <dbReference type="SAM" id="MobiDB-lite"/>
    </source>
</evidence>
<evidence type="ECO:0000259" key="10">
    <source>
        <dbReference type="PROSITE" id="PS50850"/>
    </source>
</evidence>
<dbReference type="NCBIfam" id="TIGR00879">
    <property type="entry name" value="SP"/>
    <property type="match status" value="1"/>
</dbReference>
<dbReference type="Pfam" id="PF00083">
    <property type="entry name" value="Sugar_tr"/>
    <property type="match status" value="1"/>
</dbReference>
<dbReference type="OrthoDB" id="4142200at2759"/>
<dbReference type="AlphaFoldDB" id="Q7SBU8"/>
<dbReference type="InParanoid" id="Q7SBU8"/>
<dbReference type="InterPro" id="IPR020846">
    <property type="entry name" value="MFS_dom"/>
</dbReference>
<dbReference type="InterPro" id="IPR050360">
    <property type="entry name" value="MFS_Sugar_Transporters"/>
</dbReference>
<feature type="transmembrane region" description="Helical" evidence="9">
    <location>
        <begin position="374"/>
        <end position="394"/>
    </location>
</feature>
<dbReference type="Gene3D" id="1.20.1250.20">
    <property type="entry name" value="MFS general substrate transporter like domains"/>
    <property type="match status" value="1"/>
</dbReference>
<feature type="transmembrane region" description="Helical" evidence="9">
    <location>
        <begin position="155"/>
        <end position="173"/>
    </location>
</feature>
<dbReference type="HOGENOM" id="CLU_001265_11_5_1"/>
<evidence type="ECO:0000256" key="6">
    <source>
        <dbReference type="ARBA" id="ARBA00023136"/>
    </source>
</evidence>